<evidence type="ECO:0000313" key="1">
    <source>
        <dbReference type="EMBL" id="AOE45068.1"/>
    </source>
</evidence>
<dbReference type="GeneID" id="29067648"/>
<dbReference type="KEGG" id="vg:29067648"/>
<gene>
    <name evidence="1" type="primary">70</name>
    <name evidence="1" type="ORF">SEA_ZIRINKA_70</name>
</gene>
<dbReference type="OrthoDB" id="17148at10239"/>
<dbReference type="Proteomes" id="UP000203771">
    <property type="component" value="Segment"/>
</dbReference>
<keyword evidence="2" id="KW-1185">Reference proteome</keyword>
<protein>
    <submittedName>
        <fullName evidence="1">Uncharacterized protein</fullName>
    </submittedName>
</protein>
<reference evidence="1 2" key="1">
    <citation type="submission" date="2016-07" db="EMBL/GenBank/DDBJ databases">
        <authorList>
            <person name="Kane M.T."/>
            <person name="Pham Y.C."/>
            <person name="Reynolds Z.J."/>
            <person name="Sapienza M.S."/>
            <person name="German B.A."/>
            <person name="McDonnell J.E."/>
            <person name="Schafer C.E."/>
            <person name="Yu V.J."/>
            <person name="Furbee E.C."/>
            <person name="Grubb S.R."/>
            <person name="Warner M.H."/>
            <person name="Garlena R.A."/>
            <person name="Russell D.A."/>
            <person name="Pope W.H."/>
            <person name="Jacobs-Sera D."/>
            <person name="Hendrix R.W."/>
            <person name="Hatfull G.F."/>
        </authorList>
    </citation>
    <scope>NUCLEOTIDE SEQUENCE [LARGE SCALE GENOMIC DNA]</scope>
</reference>
<accession>A0A1B3B266</accession>
<organism evidence="1 2">
    <name type="scientific">Gordonia phage Zirinka</name>
    <dbReference type="NCBI Taxonomy" id="1887656"/>
    <lineage>
        <taxon>Viruses</taxon>
        <taxon>Duplodnaviria</taxon>
        <taxon>Heunggongvirae</taxon>
        <taxon>Uroviricota</taxon>
        <taxon>Caudoviricetes</taxon>
        <taxon>Nymbaxtervirinae</taxon>
        <taxon>Nymphadoravirus</taxon>
        <taxon>Nymphadoravirus zirinka</taxon>
    </lineage>
</organism>
<proteinExistence type="predicted"/>
<evidence type="ECO:0000313" key="2">
    <source>
        <dbReference type="Proteomes" id="UP000203771"/>
    </source>
</evidence>
<name>A0A1B3B266_9CAUD</name>
<dbReference type="RefSeq" id="YP_009289730.1">
    <property type="nucleotide sequence ID" value="NC_031097.1"/>
</dbReference>
<dbReference type="EMBL" id="KX557287">
    <property type="protein sequence ID" value="AOE45068.1"/>
    <property type="molecule type" value="Genomic_DNA"/>
</dbReference>
<sequence length="170" mass="19598">MTGEKPIELDTSAYSVAAYEIWHELVCRGTRGFTTLDGLIENAVIPNRQFLIEKGYEVADIDRVAIAYDHDCYVSRYIEYFVPDEERPPELSVRDHLIEVCGYPADAVDAFLGKRAAEDRARARKRAEREAYERAWRYRARAAIREARDRASTAWAVLRGHHVCDCEGEW</sequence>